<proteinExistence type="predicted"/>
<reference evidence="3" key="1">
    <citation type="submission" date="2010-12" db="EMBL/GenBank/DDBJ databases">
        <title>The genome sequence of Filifactor alocis strain ATCC 35896.</title>
        <authorList>
            <consortium name="The Broad Institute Genome Sequencing Platform"/>
            <person name="Ward D."/>
            <person name="Earl A."/>
            <person name="Feldgarden M."/>
            <person name="Young S.K."/>
            <person name="Gargeya S."/>
            <person name="Zeng Q."/>
            <person name="Alvarado L."/>
            <person name="Berlin A."/>
            <person name="Bochicchio J."/>
            <person name="Chapman S.B."/>
            <person name="Chen Z."/>
            <person name="Freedman E."/>
            <person name="Gellesch M."/>
            <person name="Goldberg J."/>
            <person name="Griggs A."/>
            <person name="Gujja S."/>
            <person name="Heilman E."/>
            <person name="Heiman D."/>
            <person name="Howarth C."/>
            <person name="Mehta T."/>
            <person name="Neiman D."/>
            <person name="Pearson M."/>
            <person name="Roberts A."/>
            <person name="Saif S."/>
            <person name="Shea T."/>
            <person name="Shenoy N."/>
            <person name="Sisk P."/>
            <person name="Stolte C."/>
            <person name="Sykes S."/>
            <person name="White J."/>
            <person name="Yandava C."/>
            <person name="Izard J."/>
            <person name="Blanton J.M."/>
            <person name="Baranova O.V."/>
            <person name="Tanner A.C."/>
            <person name="Dewhirst F.E."/>
            <person name="Haas B."/>
            <person name="Nusbaum C."/>
            <person name="Birren B."/>
        </authorList>
    </citation>
    <scope>NUCLEOTIDE SEQUENCE [LARGE SCALE GENOMIC DNA]</scope>
    <source>
        <strain evidence="3">ATCC 35896 / D40 B5</strain>
    </source>
</reference>
<dbReference type="STRING" id="546269.HMPREF0389_01213"/>
<organism evidence="2 3">
    <name type="scientific">Filifactor alocis (strain ATCC 35896 / CCUG 47790 / D40 B5)</name>
    <name type="common">Fusobacterium alocis</name>
    <dbReference type="NCBI Taxonomy" id="546269"/>
    <lineage>
        <taxon>Bacteria</taxon>
        <taxon>Bacillati</taxon>
        <taxon>Bacillota</taxon>
        <taxon>Clostridia</taxon>
        <taxon>Peptostreptococcales</taxon>
        <taxon>Filifactoraceae</taxon>
        <taxon>Filifactor</taxon>
    </lineage>
</organism>
<dbReference type="KEGG" id="faa:HMPREF0389_01213"/>
<gene>
    <name evidence="2" type="ordered locus">HMPREF0389_01213</name>
</gene>
<feature type="signal peptide" evidence="1">
    <location>
        <begin position="1"/>
        <end position="23"/>
    </location>
</feature>
<keyword evidence="1" id="KW-0732">Signal</keyword>
<evidence type="ECO:0000313" key="3">
    <source>
        <dbReference type="Proteomes" id="UP000007468"/>
    </source>
</evidence>
<dbReference type="RefSeq" id="WP_014263229.1">
    <property type="nucleotide sequence ID" value="NC_016630.1"/>
</dbReference>
<sequence>MKKWVLVGMLLLTICSTTTFVSAAPKVTKMTVHDINQFVETLDEEETPIFTAPETITSSTTSKTVVVSGVGKAKDKVIIELYQKADRNTYVCTTEPIEITVGALGVFSKELDVSHSKNVFVLAKIYRKSEWIKDGRFINVVDKEDLKKALQNIGKIQ</sequence>
<dbReference type="AlphaFoldDB" id="D6GSX6"/>
<accession>D6GSX6</accession>
<dbReference type="eggNOG" id="ENOG502ZTJF">
    <property type="taxonomic scope" value="Bacteria"/>
</dbReference>
<dbReference type="EMBL" id="CP002390">
    <property type="protein sequence ID" value="EFE27961.1"/>
    <property type="molecule type" value="Genomic_DNA"/>
</dbReference>
<name>D6GSX6_FILAD</name>
<keyword evidence="3" id="KW-1185">Reference proteome</keyword>
<protein>
    <submittedName>
        <fullName evidence="2">Uncharacterized protein</fullName>
    </submittedName>
</protein>
<feature type="chain" id="PRO_5003083938" evidence="1">
    <location>
        <begin position="24"/>
        <end position="157"/>
    </location>
</feature>
<evidence type="ECO:0000256" key="1">
    <source>
        <dbReference type="SAM" id="SignalP"/>
    </source>
</evidence>
<dbReference type="Proteomes" id="UP000007468">
    <property type="component" value="Chromosome"/>
</dbReference>
<evidence type="ECO:0000313" key="2">
    <source>
        <dbReference type="EMBL" id="EFE27961.1"/>
    </source>
</evidence>